<comment type="caution">
    <text evidence="2">The sequence shown here is derived from an EMBL/GenBank/DDBJ whole genome shotgun (WGS) entry which is preliminary data.</text>
</comment>
<proteinExistence type="predicted"/>
<keyword evidence="3" id="KW-1185">Reference proteome</keyword>
<organism evidence="2 3">
    <name type="scientific">Clavelina lepadiformis</name>
    <name type="common">Light-bulb sea squirt</name>
    <name type="synonym">Ascidia lepadiformis</name>
    <dbReference type="NCBI Taxonomy" id="159417"/>
    <lineage>
        <taxon>Eukaryota</taxon>
        <taxon>Metazoa</taxon>
        <taxon>Chordata</taxon>
        <taxon>Tunicata</taxon>
        <taxon>Ascidiacea</taxon>
        <taxon>Aplousobranchia</taxon>
        <taxon>Clavelinidae</taxon>
        <taxon>Clavelina</taxon>
    </lineage>
</organism>
<dbReference type="Pfam" id="PF09458">
    <property type="entry name" value="H_lectin"/>
    <property type="match status" value="1"/>
</dbReference>
<dbReference type="Gene3D" id="2.60.40.2080">
    <property type="match status" value="1"/>
</dbReference>
<dbReference type="InterPro" id="IPR019019">
    <property type="entry name" value="H-type_lectin_domain"/>
</dbReference>
<gene>
    <name evidence="2" type="ORF">CVLEPA_LOCUS3042</name>
</gene>
<protein>
    <recommendedName>
        <fullName evidence="1">H-type lectin domain-containing protein</fullName>
    </recommendedName>
</protein>
<evidence type="ECO:0000259" key="1">
    <source>
        <dbReference type="Pfam" id="PF09458"/>
    </source>
</evidence>
<dbReference type="EMBL" id="CAWYQH010000002">
    <property type="protein sequence ID" value="CAK8673231.1"/>
    <property type="molecule type" value="Genomic_DNA"/>
</dbReference>
<evidence type="ECO:0000313" key="2">
    <source>
        <dbReference type="EMBL" id="CAK8673231.1"/>
    </source>
</evidence>
<evidence type="ECO:0000313" key="3">
    <source>
        <dbReference type="Proteomes" id="UP001642483"/>
    </source>
</evidence>
<sequence length="201" mass="22286">MTSEQGVRYLPTSETNSLTMTLTFGIPFITAPIVTANVVGLNARYAVQGVNSSPFTFVVTVTRTDSPDGWTKSPMLIWKAIGPEVPDPKGFQEIGESDYVTANVTVNFPEPFDVAPNIFAWVMGTFANQTTYSAQMISVNKSGFQCTVRRTDKNAGWKENPVLLWTVIEDSDTVGCCLPRVKFVRRSVKTVCGRMKMIRKR</sequence>
<dbReference type="InterPro" id="IPR037221">
    <property type="entry name" value="H-type_lectin_dom_sf"/>
</dbReference>
<dbReference type="Proteomes" id="UP001642483">
    <property type="component" value="Unassembled WGS sequence"/>
</dbReference>
<reference evidence="2 3" key="1">
    <citation type="submission" date="2024-02" db="EMBL/GenBank/DDBJ databases">
        <authorList>
            <person name="Daric V."/>
            <person name="Darras S."/>
        </authorList>
    </citation>
    <scope>NUCLEOTIDE SEQUENCE [LARGE SCALE GENOMIC DNA]</scope>
</reference>
<feature type="domain" description="H-type lectin" evidence="1">
    <location>
        <begin position="104"/>
        <end position="154"/>
    </location>
</feature>
<accession>A0ABP0F1C4</accession>
<name>A0ABP0F1C4_CLALP</name>